<comment type="caution">
    <text evidence="1">The sequence shown here is derived from an EMBL/GenBank/DDBJ whole genome shotgun (WGS) entry which is preliminary data.</text>
</comment>
<sequence>MRFIREQTTKGNPTFGNRPSKVMEWTGRRRRQLLRWDCDPWSHTLFKASLWTGLGVAALLRGARMHDRHQECGELSDCFREQLLKIERPNLLPLCTQQASAIGLYSALLPLTAVADAGADLIINERARQQLCKLDTNAVLCRRQVVAGTPIRSGKLLMVVQTSAL</sequence>
<gene>
    <name evidence="1" type="ORF">GN244_ATG02527</name>
    <name evidence="2" type="ORF">GN958_ATG00890</name>
</gene>
<proteinExistence type="predicted"/>
<dbReference type="EMBL" id="WSZM01000055">
    <property type="protein sequence ID" value="KAF4045143.1"/>
    <property type="molecule type" value="Genomic_DNA"/>
</dbReference>
<name>A0A833T868_PHYIN</name>
<evidence type="ECO:0000313" key="1">
    <source>
        <dbReference type="EMBL" id="KAF4045143.1"/>
    </source>
</evidence>
<protein>
    <submittedName>
        <fullName evidence="1">Uncharacterized protein</fullName>
    </submittedName>
</protein>
<reference evidence="1" key="1">
    <citation type="submission" date="2020-04" db="EMBL/GenBank/DDBJ databases">
        <title>Hybrid Assembly of Korean Phytophthora infestans isolates.</title>
        <authorList>
            <person name="Prokchorchik M."/>
            <person name="Lee Y."/>
            <person name="Seo J."/>
            <person name="Cho J.-H."/>
            <person name="Park Y.-E."/>
            <person name="Jang D.-C."/>
            <person name="Im J.-S."/>
            <person name="Choi J.-G."/>
            <person name="Park H.-J."/>
            <person name="Lee G.-B."/>
            <person name="Lee Y.-G."/>
            <person name="Hong S.-Y."/>
            <person name="Cho K."/>
            <person name="Sohn K.H."/>
        </authorList>
    </citation>
    <scope>NUCLEOTIDE SEQUENCE</scope>
    <source>
        <strain evidence="1">KR_1_A1</strain>
        <strain evidence="2">KR_2_A2</strain>
    </source>
</reference>
<dbReference type="Proteomes" id="UP000602510">
    <property type="component" value="Unassembled WGS sequence"/>
</dbReference>
<dbReference type="AlphaFoldDB" id="A0A833T868"/>
<dbReference type="EMBL" id="JAACNO010000105">
    <property type="protein sequence ID" value="KAF4149951.1"/>
    <property type="molecule type" value="Genomic_DNA"/>
</dbReference>
<dbReference type="Proteomes" id="UP000704712">
    <property type="component" value="Unassembled WGS sequence"/>
</dbReference>
<accession>A0A833T868</accession>
<keyword evidence="3" id="KW-1185">Reference proteome</keyword>
<organism evidence="1 3">
    <name type="scientific">Phytophthora infestans</name>
    <name type="common">Potato late blight agent</name>
    <name type="synonym">Botrytis infestans</name>
    <dbReference type="NCBI Taxonomy" id="4787"/>
    <lineage>
        <taxon>Eukaryota</taxon>
        <taxon>Sar</taxon>
        <taxon>Stramenopiles</taxon>
        <taxon>Oomycota</taxon>
        <taxon>Peronosporomycetes</taxon>
        <taxon>Peronosporales</taxon>
        <taxon>Peronosporaceae</taxon>
        <taxon>Phytophthora</taxon>
    </lineage>
</organism>
<evidence type="ECO:0000313" key="2">
    <source>
        <dbReference type="EMBL" id="KAF4149951.1"/>
    </source>
</evidence>
<evidence type="ECO:0000313" key="3">
    <source>
        <dbReference type="Proteomes" id="UP000602510"/>
    </source>
</evidence>